<dbReference type="Proteomes" id="UP000245771">
    <property type="component" value="Unassembled WGS sequence"/>
</dbReference>
<reference evidence="2 3" key="1">
    <citation type="journal article" date="2018" name="Mol. Biol. Evol.">
        <title>Broad Genomic Sampling Reveals a Smut Pathogenic Ancestry of the Fungal Clade Ustilaginomycotina.</title>
        <authorList>
            <person name="Kijpornyongpan T."/>
            <person name="Mondo S.J."/>
            <person name="Barry K."/>
            <person name="Sandor L."/>
            <person name="Lee J."/>
            <person name="Lipzen A."/>
            <person name="Pangilinan J."/>
            <person name="LaButti K."/>
            <person name="Hainaut M."/>
            <person name="Henrissat B."/>
            <person name="Grigoriev I.V."/>
            <person name="Spatafora J.W."/>
            <person name="Aime M.C."/>
        </authorList>
    </citation>
    <scope>NUCLEOTIDE SEQUENCE [LARGE SCALE GENOMIC DNA]</scope>
    <source>
        <strain evidence="2 3">MCA 3882</strain>
    </source>
</reference>
<dbReference type="PANTHER" id="PTHR45458">
    <property type="entry name" value="SHORT-CHAIN DEHYDROGENASE/REDUCTASE SDR"/>
    <property type="match status" value="1"/>
</dbReference>
<name>A0A316VAG1_9BASI</name>
<dbReference type="Pfam" id="PF00106">
    <property type="entry name" value="adh_short"/>
    <property type="match status" value="1"/>
</dbReference>
<dbReference type="FunCoup" id="A0A316VAG1">
    <property type="interactions" value="85"/>
</dbReference>
<evidence type="ECO:0000313" key="2">
    <source>
        <dbReference type="EMBL" id="PWN34577.1"/>
    </source>
</evidence>
<accession>A0A316VAG1</accession>
<dbReference type="SUPFAM" id="SSF51735">
    <property type="entry name" value="NAD(P)-binding Rossmann-fold domains"/>
    <property type="match status" value="1"/>
</dbReference>
<dbReference type="Gene3D" id="3.40.50.720">
    <property type="entry name" value="NAD(P)-binding Rossmann-like Domain"/>
    <property type="match status" value="1"/>
</dbReference>
<protein>
    <submittedName>
        <fullName evidence="2">NAD(P)-binding protein</fullName>
    </submittedName>
</protein>
<gene>
    <name evidence="2" type="ORF">FA14DRAFT_177982</name>
</gene>
<dbReference type="InterPro" id="IPR020904">
    <property type="entry name" value="Sc_DH/Rdtase_CS"/>
</dbReference>
<dbReference type="RefSeq" id="XP_025354879.1">
    <property type="nucleotide sequence ID" value="XM_025500802.1"/>
</dbReference>
<dbReference type="PRINTS" id="PR00081">
    <property type="entry name" value="GDHRDH"/>
</dbReference>
<dbReference type="GeneID" id="37022583"/>
<organism evidence="2 3">
    <name type="scientific">Meira miltonrushii</name>
    <dbReference type="NCBI Taxonomy" id="1280837"/>
    <lineage>
        <taxon>Eukaryota</taxon>
        <taxon>Fungi</taxon>
        <taxon>Dikarya</taxon>
        <taxon>Basidiomycota</taxon>
        <taxon>Ustilaginomycotina</taxon>
        <taxon>Exobasidiomycetes</taxon>
        <taxon>Exobasidiales</taxon>
        <taxon>Brachybasidiaceae</taxon>
        <taxon>Meira</taxon>
    </lineage>
</organism>
<dbReference type="InterPro" id="IPR052184">
    <property type="entry name" value="SDR_enzymes"/>
</dbReference>
<dbReference type="PANTHER" id="PTHR45458:SF1">
    <property type="entry name" value="SHORT CHAIN DEHYDROGENASE"/>
    <property type="match status" value="1"/>
</dbReference>
<evidence type="ECO:0000256" key="1">
    <source>
        <dbReference type="ARBA" id="ARBA00022857"/>
    </source>
</evidence>
<dbReference type="InterPro" id="IPR002347">
    <property type="entry name" value="SDR_fam"/>
</dbReference>
<dbReference type="InterPro" id="IPR036291">
    <property type="entry name" value="NAD(P)-bd_dom_sf"/>
</dbReference>
<sequence>MSHTASHVVIGASRGIGNDLAKQLFEQNAGGTIVGTMRKADESVLPKGVQIESLDMTKQSSVDSCAAKFGAIDTLIVNAAMGSPDTMLGSDASLLSSYLETNVVGTHRAVLAFLPALRKGKKKQIILLSSTSGSCDLQRNEPSGFQGPYSVSKTATNSLGIQYHNELKDEGFTVLLIHPGWVATDMGKQINDGRGAKTTQQSASDILKILSNLKPEQSGSYLRETGEPLNW</sequence>
<dbReference type="EMBL" id="KZ819603">
    <property type="protein sequence ID" value="PWN34577.1"/>
    <property type="molecule type" value="Genomic_DNA"/>
</dbReference>
<proteinExistence type="predicted"/>
<dbReference type="OrthoDB" id="7289984at2759"/>
<keyword evidence="3" id="KW-1185">Reference proteome</keyword>
<dbReference type="InParanoid" id="A0A316VAG1"/>
<dbReference type="AlphaFoldDB" id="A0A316VAG1"/>
<evidence type="ECO:0000313" key="3">
    <source>
        <dbReference type="Proteomes" id="UP000245771"/>
    </source>
</evidence>
<keyword evidence="1" id="KW-0521">NADP</keyword>
<dbReference type="PROSITE" id="PS00061">
    <property type="entry name" value="ADH_SHORT"/>
    <property type="match status" value="1"/>
</dbReference>
<dbReference type="GO" id="GO:0016616">
    <property type="term" value="F:oxidoreductase activity, acting on the CH-OH group of donors, NAD or NADP as acceptor"/>
    <property type="evidence" value="ECO:0007669"/>
    <property type="project" value="TreeGrafter"/>
</dbReference>